<feature type="compositionally biased region" description="Basic residues" evidence="1">
    <location>
        <begin position="180"/>
        <end position="191"/>
    </location>
</feature>
<reference evidence="2 3" key="1">
    <citation type="journal article" date="2016" name="Sci. Rep.">
        <title>The genome sequence of the outbreeding globe artichoke constructed de novo incorporating a phase-aware low-pass sequencing strategy of F1 progeny.</title>
        <authorList>
            <person name="Scaglione D."/>
            <person name="Reyes-Chin-Wo S."/>
            <person name="Acquadro A."/>
            <person name="Froenicke L."/>
            <person name="Portis E."/>
            <person name="Beitel C."/>
            <person name="Tirone M."/>
            <person name="Mauro R."/>
            <person name="Lo Monaco A."/>
            <person name="Mauromicale G."/>
            <person name="Faccioli P."/>
            <person name="Cattivelli L."/>
            <person name="Rieseberg L."/>
            <person name="Michelmore R."/>
            <person name="Lanteri S."/>
        </authorList>
    </citation>
    <scope>NUCLEOTIDE SEQUENCE [LARGE SCALE GENOMIC DNA]</scope>
    <source>
        <strain evidence="2">2C</strain>
    </source>
</reference>
<evidence type="ECO:0000313" key="3">
    <source>
        <dbReference type="Proteomes" id="UP000243975"/>
    </source>
</evidence>
<feature type="compositionally biased region" description="Basic and acidic residues" evidence="1">
    <location>
        <begin position="88"/>
        <end position="108"/>
    </location>
</feature>
<protein>
    <submittedName>
        <fullName evidence="2">Uncharacterized protein</fullName>
    </submittedName>
</protein>
<dbReference type="EMBL" id="LEKV01010224">
    <property type="protein sequence ID" value="KVE70583.1"/>
    <property type="molecule type" value="Genomic_DNA"/>
</dbReference>
<accession>A0A118EGH2</accession>
<dbReference type="Gramene" id="KVE70583">
    <property type="protein sequence ID" value="KVE70583"/>
    <property type="gene ID" value="Ccrd_023915"/>
</dbReference>
<feature type="compositionally biased region" description="Acidic residues" evidence="1">
    <location>
        <begin position="195"/>
        <end position="228"/>
    </location>
</feature>
<feature type="compositionally biased region" description="Acidic residues" evidence="1">
    <location>
        <begin position="109"/>
        <end position="141"/>
    </location>
</feature>
<dbReference type="STRING" id="59895.A0A118EGH2"/>
<gene>
    <name evidence="2" type="ORF">Ccrd_023915</name>
</gene>
<organism evidence="2 3">
    <name type="scientific">Cynara cardunculus var. scolymus</name>
    <name type="common">Globe artichoke</name>
    <name type="synonym">Cynara scolymus</name>
    <dbReference type="NCBI Taxonomy" id="59895"/>
    <lineage>
        <taxon>Eukaryota</taxon>
        <taxon>Viridiplantae</taxon>
        <taxon>Streptophyta</taxon>
        <taxon>Embryophyta</taxon>
        <taxon>Tracheophyta</taxon>
        <taxon>Spermatophyta</taxon>
        <taxon>Magnoliopsida</taxon>
        <taxon>eudicotyledons</taxon>
        <taxon>Gunneridae</taxon>
        <taxon>Pentapetalae</taxon>
        <taxon>asterids</taxon>
        <taxon>campanulids</taxon>
        <taxon>Asterales</taxon>
        <taxon>Asteraceae</taxon>
        <taxon>Carduoideae</taxon>
        <taxon>Cardueae</taxon>
        <taxon>Carduinae</taxon>
        <taxon>Cynara</taxon>
    </lineage>
</organism>
<name>A0A118EGH2_CYNCS</name>
<proteinExistence type="predicted"/>
<feature type="region of interest" description="Disordered" evidence="1">
    <location>
        <begin position="88"/>
        <end position="228"/>
    </location>
</feature>
<evidence type="ECO:0000313" key="2">
    <source>
        <dbReference type="EMBL" id="KVE70583.1"/>
    </source>
</evidence>
<keyword evidence="3" id="KW-1185">Reference proteome</keyword>
<sequence length="228" mass="26289">MRKKPFLVDEVKKNSIKGLKLELQAKIEPPMYLTPSSELATAARIASEHLFASVKPYTPKSPFDRLFLLIFAIRHQVNKFEKDPQELKDIFKSGESDQEQKREFVLEGEKEEEDEEDDELDDESNEEEDEDEDEIEEDESGDGERERKERGGVGVEDKLLNIQEMKESMEDDESREYGVNKKKQVVKKMARKFGEDDEEEDDDEDDDDELGVLELAGEEDMSDAEDAG</sequence>
<comment type="caution">
    <text evidence="2">The sequence shown here is derived from an EMBL/GenBank/DDBJ whole genome shotgun (WGS) entry which is preliminary data.</text>
</comment>
<feature type="compositionally biased region" description="Basic and acidic residues" evidence="1">
    <location>
        <begin position="142"/>
        <end position="168"/>
    </location>
</feature>
<dbReference type="AlphaFoldDB" id="A0A118EGH2"/>
<evidence type="ECO:0000256" key="1">
    <source>
        <dbReference type="SAM" id="MobiDB-lite"/>
    </source>
</evidence>
<dbReference type="Proteomes" id="UP000243975">
    <property type="component" value="Unassembled WGS sequence"/>
</dbReference>